<comment type="caution">
    <text evidence="1">The sequence shown here is derived from an EMBL/GenBank/DDBJ whole genome shotgun (WGS) entry which is preliminary data.</text>
</comment>
<evidence type="ECO:0000313" key="2">
    <source>
        <dbReference type="Proteomes" id="UP000322940"/>
    </source>
</evidence>
<evidence type="ECO:0000313" key="1">
    <source>
        <dbReference type="EMBL" id="KAA2379350.1"/>
    </source>
</evidence>
<dbReference type="Pfam" id="PF14907">
    <property type="entry name" value="NTP_transf_5"/>
    <property type="match status" value="1"/>
</dbReference>
<dbReference type="RefSeq" id="WP_130064914.1">
    <property type="nucleotide sequence ID" value="NZ_JADPHB010000009.1"/>
</dbReference>
<accession>A0A5B3H0L2</accession>
<gene>
    <name evidence="1" type="ORF">F2Y10_06845</name>
</gene>
<dbReference type="Proteomes" id="UP000322940">
    <property type="component" value="Unassembled WGS sequence"/>
</dbReference>
<dbReference type="AlphaFoldDB" id="A0A5B3H0L2"/>
<dbReference type="GO" id="GO:0016740">
    <property type="term" value="F:transferase activity"/>
    <property type="evidence" value="ECO:0007669"/>
    <property type="project" value="UniProtKB-KW"/>
</dbReference>
<dbReference type="EMBL" id="VVXH01000005">
    <property type="protein sequence ID" value="KAA2379350.1"/>
    <property type="molecule type" value="Genomic_DNA"/>
</dbReference>
<protein>
    <submittedName>
        <fullName evidence="1">Nucleotidyltransferase family protein</fullName>
    </submittedName>
</protein>
<proteinExistence type="predicted"/>
<sequence>MPLDKDTLYFIRLVSSGAGLGAAPVSDTAGTAVTPGSWERIYRMAADHGLSAVVWDGICRLPAAQQPPRETRIRWALSAEKLEERYRHQQQTASKLAARFSEEGLRMLLLKGLGLSRDYPIPEHRECGDIDIYLYGQSDKGDRILHEIGAHLYFDVPKHSEYVWDGVLIENHRTILNVRRNRTERELNALLVRLLEKDGTHGLVPGIQTPPATFNAIFLIRHAAVHFQKEGIVLRHLCDWACFLTRHWDEIDHALFRTAMEDYRMDRFADLMTAAAVEYLGAEVPGPECEAGMLGRFMEEVLTLSPMPDKPLPRLFRKLSGPYRNRWRLREVLRTPVWRYYYDTVRGQWNEKFTVFR</sequence>
<organism evidence="1 2">
    <name type="scientific">Alistipes onderdonkii</name>
    <dbReference type="NCBI Taxonomy" id="328813"/>
    <lineage>
        <taxon>Bacteria</taxon>
        <taxon>Pseudomonadati</taxon>
        <taxon>Bacteroidota</taxon>
        <taxon>Bacteroidia</taxon>
        <taxon>Bacteroidales</taxon>
        <taxon>Rikenellaceae</taxon>
        <taxon>Alistipes</taxon>
    </lineage>
</organism>
<name>A0A5B3H0L2_9BACT</name>
<keyword evidence="1" id="KW-0808">Transferase</keyword>
<reference evidence="1 2" key="1">
    <citation type="journal article" date="2019" name="Nat. Med.">
        <title>A library of human gut bacterial isolates paired with longitudinal multiomics data enables mechanistic microbiome research.</title>
        <authorList>
            <person name="Poyet M."/>
            <person name="Groussin M."/>
            <person name="Gibbons S.M."/>
            <person name="Avila-Pacheco J."/>
            <person name="Jiang X."/>
            <person name="Kearney S.M."/>
            <person name="Perrotta A.R."/>
            <person name="Berdy B."/>
            <person name="Zhao S."/>
            <person name="Lieberman T.D."/>
            <person name="Swanson P.K."/>
            <person name="Smith M."/>
            <person name="Roesemann S."/>
            <person name="Alexander J.E."/>
            <person name="Rich S.A."/>
            <person name="Livny J."/>
            <person name="Vlamakis H."/>
            <person name="Clish C."/>
            <person name="Bullock K."/>
            <person name="Deik A."/>
            <person name="Scott J."/>
            <person name="Pierce K.A."/>
            <person name="Xavier R.J."/>
            <person name="Alm E.J."/>
        </authorList>
    </citation>
    <scope>NUCLEOTIDE SEQUENCE [LARGE SCALE GENOMIC DNA]</scope>
    <source>
        <strain evidence="1 2">BIOML-A266</strain>
    </source>
</reference>
<dbReference type="InterPro" id="IPR039498">
    <property type="entry name" value="NTP_transf_5"/>
</dbReference>